<evidence type="ECO:0000259" key="3">
    <source>
        <dbReference type="Pfam" id="PF22666"/>
    </source>
</evidence>
<proteinExistence type="predicted"/>
<evidence type="ECO:0000256" key="2">
    <source>
        <dbReference type="ARBA" id="ARBA00023295"/>
    </source>
</evidence>
<keyword evidence="1" id="KW-0378">Hydrolase</keyword>
<accession>A0ABR9K5U3</accession>
<dbReference type="Pfam" id="PF22666">
    <property type="entry name" value="Glyco_hydro_2_N2"/>
    <property type="match status" value="1"/>
</dbReference>
<keyword evidence="2" id="KW-0326">Glycosidase</keyword>
<gene>
    <name evidence="4" type="ORF">H4W81_000154</name>
</gene>
<protein>
    <submittedName>
        <fullName evidence="4">Beta-galactosidase/beta-glucuronidase</fullName>
    </submittedName>
</protein>
<organism evidence="4 5">
    <name type="scientific">Nonomuraea africana</name>
    <dbReference type="NCBI Taxonomy" id="46171"/>
    <lineage>
        <taxon>Bacteria</taxon>
        <taxon>Bacillati</taxon>
        <taxon>Actinomycetota</taxon>
        <taxon>Actinomycetes</taxon>
        <taxon>Streptosporangiales</taxon>
        <taxon>Streptosporangiaceae</taxon>
        <taxon>Nonomuraea</taxon>
    </lineage>
</organism>
<dbReference type="InterPro" id="IPR054593">
    <property type="entry name" value="Beta-mannosidase-like_N2"/>
</dbReference>
<evidence type="ECO:0000313" key="5">
    <source>
        <dbReference type="Proteomes" id="UP000661607"/>
    </source>
</evidence>
<dbReference type="SUPFAM" id="SSF49785">
    <property type="entry name" value="Galactose-binding domain-like"/>
    <property type="match status" value="1"/>
</dbReference>
<dbReference type="EMBL" id="JADBEF010000001">
    <property type="protein sequence ID" value="MBE1557375.1"/>
    <property type="molecule type" value="Genomic_DNA"/>
</dbReference>
<feature type="domain" description="Beta-mannosidase-like galactose-binding" evidence="3">
    <location>
        <begin position="11"/>
        <end position="98"/>
    </location>
</feature>
<dbReference type="Gene3D" id="2.60.120.260">
    <property type="entry name" value="Galactose-binding domain-like"/>
    <property type="match status" value="1"/>
</dbReference>
<dbReference type="PANTHER" id="PTHR43730">
    <property type="entry name" value="BETA-MANNOSIDASE"/>
    <property type="match status" value="1"/>
</dbReference>
<comment type="caution">
    <text evidence="4">The sequence shown here is derived from an EMBL/GenBank/DDBJ whole genome shotgun (WGS) entry which is preliminary data.</text>
</comment>
<keyword evidence="5" id="KW-1185">Reference proteome</keyword>
<reference evidence="4 5" key="1">
    <citation type="submission" date="2020-10" db="EMBL/GenBank/DDBJ databases">
        <title>Sequencing the genomes of 1000 actinobacteria strains.</title>
        <authorList>
            <person name="Klenk H.-P."/>
        </authorList>
    </citation>
    <scope>NUCLEOTIDE SEQUENCE [LARGE SCALE GENOMIC DNA]</scope>
    <source>
        <strain evidence="4 5">DSM 43748</strain>
    </source>
</reference>
<evidence type="ECO:0000313" key="4">
    <source>
        <dbReference type="EMBL" id="MBE1557375.1"/>
    </source>
</evidence>
<evidence type="ECO:0000256" key="1">
    <source>
        <dbReference type="ARBA" id="ARBA00022801"/>
    </source>
</evidence>
<dbReference type="Proteomes" id="UP000661607">
    <property type="component" value="Unassembled WGS sequence"/>
</dbReference>
<dbReference type="InterPro" id="IPR050887">
    <property type="entry name" value="Beta-mannosidase_GH2"/>
</dbReference>
<name>A0ABR9K5U3_9ACTN</name>
<dbReference type="InterPro" id="IPR008979">
    <property type="entry name" value="Galactose-bd-like_sf"/>
</dbReference>
<dbReference type="PANTHER" id="PTHR43730:SF1">
    <property type="entry name" value="BETA-MANNOSIDASE"/>
    <property type="match status" value="1"/>
</dbReference>
<dbReference type="RefSeq" id="WP_192773017.1">
    <property type="nucleotide sequence ID" value="NZ_BAAASY010000015.1"/>
</dbReference>
<sequence length="101" mass="11000">MSLSIPLADGWTVRADSPSPLPAGTLVAAQVPGCVHTDLMAAGRLPDPFLDDNELKVAWVGRTDWRYETRLPELDDSYERTDLVFDGLDTVAEIRLGDACA</sequence>